<dbReference type="AlphaFoldDB" id="A0A1E7KN22"/>
<dbReference type="OrthoDB" id="4309709at2"/>
<dbReference type="Gene3D" id="3.90.1570.10">
    <property type="entry name" value="tt1808, chain A"/>
    <property type="match status" value="1"/>
</dbReference>
<dbReference type="PANTHER" id="PTHR35400">
    <property type="entry name" value="SLR1083 PROTEIN"/>
    <property type="match status" value="1"/>
</dbReference>
<keyword evidence="3" id="KW-1185">Reference proteome</keyword>
<dbReference type="EMBL" id="LJGU01000101">
    <property type="protein sequence ID" value="OEV05308.1"/>
    <property type="molecule type" value="Genomic_DNA"/>
</dbReference>
<dbReference type="STRING" id="1075402.AN216_03600"/>
<comment type="caution">
    <text evidence="2">The sequence shown here is derived from an EMBL/GenBank/DDBJ whole genome shotgun (WGS) entry which is preliminary data.</text>
</comment>
<feature type="domain" description="Putative restriction endonuclease" evidence="1">
    <location>
        <begin position="33"/>
        <end position="198"/>
    </location>
</feature>
<dbReference type="InterPro" id="IPR012296">
    <property type="entry name" value="Nuclease_put_TT1808"/>
</dbReference>
<protein>
    <recommendedName>
        <fullName evidence="1">Putative restriction endonuclease domain-containing protein</fullName>
    </recommendedName>
</protein>
<organism evidence="2 3">
    <name type="scientific">Streptomyces oceani</name>
    <dbReference type="NCBI Taxonomy" id="1075402"/>
    <lineage>
        <taxon>Bacteria</taxon>
        <taxon>Bacillati</taxon>
        <taxon>Actinomycetota</taxon>
        <taxon>Actinomycetes</taxon>
        <taxon>Kitasatosporales</taxon>
        <taxon>Streptomycetaceae</taxon>
        <taxon>Streptomyces</taxon>
    </lineage>
</organism>
<sequence length="218" mass="24156">MSALPVEHSYPDEQRLEEAPKSLLETADDLMDRLPGHRVEIIGGILTVTPPPDAAHARSLTDLTLPFVAAGLHGEESRVLQAVGLWLPDGREDFTVPDLALVDADIDEHHIEFNCYDPAVFRLVLEVTSSNYANDLRHKVVAYAIAKVPVYVIVDRKHERLHVLTDPVANEYDTHRVHAPGEHVTLPESIGAEVTLDVAEVLRAARPARHGQHRQPRG</sequence>
<evidence type="ECO:0000313" key="3">
    <source>
        <dbReference type="Proteomes" id="UP000176101"/>
    </source>
</evidence>
<dbReference type="RefSeq" id="WP_070195117.1">
    <property type="nucleotide sequence ID" value="NZ_LJGU01000101.1"/>
</dbReference>
<dbReference type="PANTHER" id="PTHR35400:SF3">
    <property type="entry name" value="SLL1072 PROTEIN"/>
    <property type="match status" value="1"/>
</dbReference>
<dbReference type="InterPro" id="IPR008538">
    <property type="entry name" value="Uma2"/>
</dbReference>
<dbReference type="InterPro" id="IPR011335">
    <property type="entry name" value="Restrct_endonuc-II-like"/>
</dbReference>
<dbReference type="PATRIC" id="fig|1075402.3.peg.3365"/>
<dbReference type="CDD" id="cd06260">
    <property type="entry name" value="DUF820-like"/>
    <property type="match status" value="1"/>
</dbReference>
<evidence type="ECO:0000259" key="1">
    <source>
        <dbReference type="Pfam" id="PF05685"/>
    </source>
</evidence>
<gene>
    <name evidence="2" type="ORF">AN216_03600</name>
</gene>
<dbReference type="SUPFAM" id="SSF52980">
    <property type="entry name" value="Restriction endonuclease-like"/>
    <property type="match status" value="1"/>
</dbReference>
<dbReference type="Pfam" id="PF05685">
    <property type="entry name" value="Uma2"/>
    <property type="match status" value="1"/>
</dbReference>
<dbReference type="Proteomes" id="UP000176101">
    <property type="component" value="Unassembled WGS sequence"/>
</dbReference>
<accession>A0A1E7KN22</accession>
<evidence type="ECO:0000313" key="2">
    <source>
        <dbReference type="EMBL" id="OEV05308.1"/>
    </source>
</evidence>
<name>A0A1E7KN22_9ACTN</name>
<proteinExistence type="predicted"/>
<reference evidence="2 3" key="1">
    <citation type="journal article" date="2016" name="Front. Microbiol.">
        <title>Comparative Genomics Analysis of Streptomyces Species Reveals Their Adaptation to the Marine Environment and Their Diversity at the Genomic Level.</title>
        <authorList>
            <person name="Tian X."/>
            <person name="Zhang Z."/>
            <person name="Yang T."/>
            <person name="Chen M."/>
            <person name="Li J."/>
            <person name="Chen F."/>
            <person name="Yang J."/>
            <person name="Li W."/>
            <person name="Zhang B."/>
            <person name="Zhang Z."/>
            <person name="Wu J."/>
            <person name="Zhang C."/>
            <person name="Long L."/>
            <person name="Xiao J."/>
        </authorList>
    </citation>
    <scope>NUCLEOTIDE SEQUENCE [LARGE SCALE GENOMIC DNA]</scope>
    <source>
        <strain evidence="2 3">SCSIO 02100</strain>
    </source>
</reference>